<evidence type="ECO:0000256" key="1">
    <source>
        <dbReference type="ARBA" id="ARBA00006432"/>
    </source>
</evidence>
<evidence type="ECO:0000256" key="4">
    <source>
        <dbReference type="ARBA" id="ARBA00022840"/>
    </source>
</evidence>
<dbReference type="Proteomes" id="UP000183561">
    <property type="component" value="Unassembled WGS sequence"/>
</dbReference>
<dbReference type="AlphaFoldDB" id="A0A1H4WTS5"/>
<dbReference type="Gene3D" id="3.40.50.12780">
    <property type="entry name" value="N-terminal domain of ligase-like"/>
    <property type="match status" value="1"/>
</dbReference>
<evidence type="ECO:0000256" key="3">
    <source>
        <dbReference type="ARBA" id="ARBA00022741"/>
    </source>
</evidence>
<dbReference type="InterPro" id="IPR000873">
    <property type="entry name" value="AMP-dep_synth/lig_dom"/>
</dbReference>
<name>A0A1H4WTS5_9NOCA</name>
<protein>
    <submittedName>
        <fullName evidence="6">Putative long chain acyl-CoA synthase</fullName>
    </submittedName>
</protein>
<evidence type="ECO:0000313" key="6">
    <source>
        <dbReference type="EMBL" id="SEC96703.1"/>
    </source>
</evidence>
<reference evidence="7" key="1">
    <citation type="submission" date="2016-10" db="EMBL/GenBank/DDBJ databases">
        <authorList>
            <person name="Varghese N."/>
            <person name="Submissions S."/>
        </authorList>
    </citation>
    <scope>NUCLEOTIDE SEQUENCE [LARGE SCALE GENOMIC DNA]</scope>
    <source>
        <strain evidence="7">DSM 44498</strain>
    </source>
</reference>
<dbReference type="Pfam" id="PF00501">
    <property type="entry name" value="AMP-binding"/>
    <property type="match status" value="1"/>
</dbReference>
<keyword evidence="4" id="KW-0067">ATP-binding</keyword>
<dbReference type="EMBL" id="FNSV01000005">
    <property type="protein sequence ID" value="SEC96703.1"/>
    <property type="molecule type" value="Genomic_DNA"/>
</dbReference>
<dbReference type="GO" id="GO:0044539">
    <property type="term" value="P:long-chain fatty acid import into cell"/>
    <property type="evidence" value="ECO:0007669"/>
    <property type="project" value="TreeGrafter"/>
</dbReference>
<dbReference type="RefSeq" id="WP_074933857.1">
    <property type="nucleotide sequence ID" value="NZ_FNSV01000005.1"/>
</dbReference>
<organism evidence="6 7">
    <name type="scientific">Rhodococcus koreensis</name>
    <dbReference type="NCBI Taxonomy" id="99653"/>
    <lineage>
        <taxon>Bacteria</taxon>
        <taxon>Bacillati</taxon>
        <taxon>Actinomycetota</taxon>
        <taxon>Actinomycetes</taxon>
        <taxon>Mycobacteriales</taxon>
        <taxon>Nocardiaceae</taxon>
        <taxon>Rhodococcus</taxon>
    </lineage>
</organism>
<dbReference type="SUPFAM" id="SSF56801">
    <property type="entry name" value="Acetyl-CoA synthetase-like"/>
    <property type="match status" value="1"/>
</dbReference>
<keyword evidence="3" id="KW-0547">Nucleotide-binding</keyword>
<evidence type="ECO:0000256" key="2">
    <source>
        <dbReference type="ARBA" id="ARBA00022598"/>
    </source>
</evidence>
<dbReference type="PANTHER" id="PTHR43107:SF15">
    <property type="entry name" value="FATTY ACID TRANSPORT PROTEIN 3, ISOFORM A"/>
    <property type="match status" value="1"/>
</dbReference>
<dbReference type="GO" id="GO:0005324">
    <property type="term" value="F:long-chain fatty acid transmembrane transporter activity"/>
    <property type="evidence" value="ECO:0007669"/>
    <property type="project" value="TreeGrafter"/>
</dbReference>
<dbReference type="SUPFAM" id="SSF53474">
    <property type="entry name" value="alpha/beta-Hydrolases"/>
    <property type="match status" value="1"/>
</dbReference>
<keyword evidence="7" id="KW-1185">Reference proteome</keyword>
<dbReference type="GO" id="GO:0004467">
    <property type="term" value="F:long-chain fatty acid-CoA ligase activity"/>
    <property type="evidence" value="ECO:0007669"/>
    <property type="project" value="TreeGrafter"/>
</dbReference>
<feature type="domain" description="AMP-dependent synthetase/ligase" evidence="5">
    <location>
        <begin position="446"/>
        <end position="784"/>
    </location>
</feature>
<proteinExistence type="inferred from homology"/>
<evidence type="ECO:0000259" key="5">
    <source>
        <dbReference type="Pfam" id="PF00501"/>
    </source>
</evidence>
<dbReference type="GO" id="GO:0005524">
    <property type="term" value="F:ATP binding"/>
    <property type="evidence" value="ECO:0007669"/>
    <property type="project" value="UniProtKB-KW"/>
</dbReference>
<dbReference type="GO" id="GO:0005886">
    <property type="term" value="C:plasma membrane"/>
    <property type="evidence" value="ECO:0007669"/>
    <property type="project" value="TreeGrafter"/>
</dbReference>
<keyword evidence="2" id="KW-0436">Ligase</keyword>
<gene>
    <name evidence="6" type="ORF">SAMN04490239_6187</name>
</gene>
<dbReference type="PANTHER" id="PTHR43107">
    <property type="entry name" value="LONG-CHAIN FATTY ACID TRANSPORT PROTEIN"/>
    <property type="match status" value="1"/>
</dbReference>
<sequence>MGSTPTASNIDRVIATIVNGIEVARYGGLKTEEEPAPHDVVAHEPVYRLRHYYPDSPAGLPPVILVPPLSQVAVVWDISPQTSAVAMLREQGLDPWVVDFGDPAVEPGGNERTFGDHVLAVADAVQRVRQATGRDVHLVGYCQGGIFCYTATAYLGNAGVASVIALGSPLTTLDIDRVVPQDLFWGIVGLESKIIGKTGLPRWFVTQLFNWSSPHRNIRNDIEFLLALHDRESLLPREPQRKFLKTGAWISWSGPALVELLELLADNRLVEGGVVIGDRTVGFADITCPILTFVGEADFLAPPATVRAVRRAAPNADIHECTLPVGHFGLPVSSHAKQKTWPGIGAWVRWTNGEGDLPDFIHELEPSSDVEAPAPRGSIAGLTYGAGLVAGTGFNLPAALSRAGKHLATTVVELSREAAAAAPRLVRLESMGPRTTISYGALLDDLARSRPDKVAFLFADRVHTHAETKQRIDSVVCGLVSAGVRKGERVGVLMHTRPSSLVAIAALNRIGAVAVLHRPGHDLAEEIRLGHVTKILADPEHAATAATTALPVFVLGAVHEDRDIPSGAVDLEQVDPDHARLPAWYRANPGCAGDVAFVLFGGAEEQTRADLITNGRWATSALAASTACALTPGDTIYSSSPLHHPTGLLLATAAATASGARVALIDEFDPETFWSQVRRNRATVVTYTRDMLEPLVDAPERIRKNHPIRLFVGSAMPADLWRRVSDRFGSVGVLEMYASTRSDAILGNVSGRKIGSVGKPLPGTPRVCVVEMEDGRIRTGEDGYAVPARPGQVGQLLVDASGKIFAGNDIALRGVFDRDDEWMATGDLFRVDRDGDFWFVTSMPGATEQPDECLLELRAVETAPAQ</sequence>
<comment type="similarity">
    <text evidence="1">Belongs to the ATP-dependent AMP-binding enzyme family.</text>
</comment>
<accession>A0A1H4WTS5</accession>
<dbReference type="InterPro" id="IPR029058">
    <property type="entry name" value="AB_hydrolase_fold"/>
</dbReference>
<dbReference type="Gene3D" id="3.40.50.1820">
    <property type="entry name" value="alpha/beta hydrolase"/>
    <property type="match status" value="1"/>
</dbReference>
<evidence type="ECO:0000313" key="7">
    <source>
        <dbReference type="Proteomes" id="UP000183561"/>
    </source>
</evidence>
<dbReference type="InterPro" id="IPR042099">
    <property type="entry name" value="ANL_N_sf"/>
</dbReference>
<dbReference type="OrthoDB" id="9767934at2"/>